<keyword evidence="2" id="KW-0813">Transport</keyword>
<dbReference type="InterPro" id="IPR020846">
    <property type="entry name" value="MFS_dom"/>
</dbReference>
<dbReference type="HOGENOM" id="CLU_001265_10_11_10"/>
<dbReference type="CDD" id="cd17330">
    <property type="entry name" value="MFS_SLC46_TetA_like"/>
    <property type="match status" value="1"/>
</dbReference>
<dbReference type="eggNOG" id="COG2814">
    <property type="taxonomic scope" value="Bacteria"/>
</dbReference>
<dbReference type="PANTHER" id="PTHR23504">
    <property type="entry name" value="MAJOR FACILITATOR SUPERFAMILY DOMAIN-CONTAINING PROTEIN 10"/>
    <property type="match status" value="1"/>
</dbReference>
<feature type="transmembrane region" description="Helical" evidence="6">
    <location>
        <begin position="131"/>
        <end position="150"/>
    </location>
</feature>
<evidence type="ECO:0000313" key="8">
    <source>
        <dbReference type="EMBL" id="AFH49178.1"/>
    </source>
</evidence>
<dbReference type="RefSeq" id="WP_014560331.1">
    <property type="nucleotide sequence ID" value="NC_017464.1"/>
</dbReference>
<proteinExistence type="predicted"/>
<dbReference type="PANTHER" id="PTHR23504:SF15">
    <property type="entry name" value="MAJOR FACILITATOR SUPERFAMILY (MFS) PROFILE DOMAIN-CONTAINING PROTEIN"/>
    <property type="match status" value="1"/>
</dbReference>
<evidence type="ECO:0000256" key="3">
    <source>
        <dbReference type="ARBA" id="ARBA00022692"/>
    </source>
</evidence>
<feature type="transmembrane region" description="Helical" evidence="6">
    <location>
        <begin position="156"/>
        <end position="180"/>
    </location>
</feature>
<keyword evidence="3 6" id="KW-0812">Transmembrane</keyword>
<dbReference type="GO" id="GO:0016020">
    <property type="term" value="C:membrane"/>
    <property type="evidence" value="ECO:0007669"/>
    <property type="project" value="UniProtKB-SubCell"/>
</dbReference>
<name>I0AJM1_IGNAJ</name>
<dbReference type="Proteomes" id="UP000007394">
    <property type="component" value="Chromosome"/>
</dbReference>
<feature type="transmembrane region" description="Helical" evidence="6">
    <location>
        <begin position="349"/>
        <end position="366"/>
    </location>
</feature>
<organism evidence="8 9">
    <name type="scientific">Ignavibacterium album (strain DSM 19864 / JCM 16511 / NBRC 101810 / Mat9-16)</name>
    <dbReference type="NCBI Taxonomy" id="945713"/>
    <lineage>
        <taxon>Bacteria</taxon>
        <taxon>Pseudomonadati</taxon>
        <taxon>Ignavibacteriota</taxon>
        <taxon>Ignavibacteria</taxon>
        <taxon>Ignavibacteriales</taxon>
        <taxon>Ignavibacteriaceae</taxon>
        <taxon>Ignavibacterium</taxon>
    </lineage>
</organism>
<dbReference type="Pfam" id="PF07690">
    <property type="entry name" value="MFS_1"/>
    <property type="match status" value="1"/>
</dbReference>
<dbReference type="AlphaFoldDB" id="I0AJM1"/>
<reference evidence="8 9" key="1">
    <citation type="journal article" date="2012" name="Front. Microbiol.">
        <title>Complete genome of Ignavibacterium album, a metabolically versatile, flagellated, facultative anaerobe from the phylum Chlorobi.</title>
        <authorList>
            <person name="Liu Z."/>
            <person name="Frigaard N.-U."/>
            <person name="Vogl K."/>
            <person name="Iino T."/>
            <person name="Ohkuma M."/>
            <person name="Overmann J."/>
            <person name="Bryant D.A."/>
        </authorList>
    </citation>
    <scope>NUCLEOTIDE SEQUENCE [LARGE SCALE GENOMIC DNA]</scope>
    <source>
        <strain evidence="9">DSM 19864 / JCM 16511 / NBRC 101810 / Mat9-16</strain>
    </source>
</reference>
<evidence type="ECO:0000256" key="4">
    <source>
        <dbReference type="ARBA" id="ARBA00022989"/>
    </source>
</evidence>
<feature type="transmembrane region" description="Helical" evidence="6">
    <location>
        <begin position="97"/>
        <end position="119"/>
    </location>
</feature>
<keyword evidence="5 6" id="KW-0472">Membrane</keyword>
<evidence type="ECO:0000256" key="5">
    <source>
        <dbReference type="ARBA" id="ARBA00023136"/>
    </source>
</evidence>
<keyword evidence="4 6" id="KW-1133">Transmembrane helix</keyword>
<feature type="transmembrane region" description="Helical" evidence="6">
    <location>
        <begin position="372"/>
        <end position="390"/>
    </location>
</feature>
<feature type="transmembrane region" description="Helical" evidence="6">
    <location>
        <begin position="74"/>
        <end position="91"/>
    </location>
</feature>
<feature type="transmembrane region" description="Helical" evidence="6">
    <location>
        <begin position="7"/>
        <end position="30"/>
    </location>
</feature>
<dbReference type="SUPFAM" id="SSF103473">
    <property type="entry name" value="MFS general substrate transporter"/>
    <property type="match status" value="1"/>
</dbReference>
<evidence type="ECO:0000313" key="9">
    <source>
        <dbReference type="Proteomes" id="UP000007394"/>
    </source>
</evidence>
<evidence type="ECO:0000256" key="6">
    <source>
        <dbReference type="SAM" id="Phobius"/>
    </source>
</evidence>
<evidence type="ECO:0000256" key="2">
    <source>
        <dbReference type="ARBA" id="ARBA00022448"/>
    </source>
</evidence>
<comment type="subcellular location">
    <subcellularLocation>
        <location evidence="1">Membrane</location>
        <topology evidence="1">Multi-pass membrane protein</topology>
    </subcellularLocation>
</comment>
<dbReference type="InterPro" id="IPR036259">
    <property type="entry name" value="MFS_trans_sf"/>
</dbReference>
<dbReference type="OrthoDB" id="9793283at2"/>
<protein>
    <submittedName>
        <fullName evidence="8">Major facilitator superfamily permease</fullName>
    </submittedName>
</protein>
<evidence type="ECO:0000256" key="1">
    <source>
        <dbReference type="ARBA" id="ARBA00004141"/>
    </source>
</evidence>
<feature type="transmembrane region" description="Helical" evidence="6">
    <location>
        <begin position="42"/>
        <end position="62"/>
    </location>
</feature>
<feature type="transmembrane region" description="Helical" evidence="6">
    <location>
        <begin position="306"/>
        <end position="328"/>
    </location>
</feature>
<feature type="transmembrane region" description="Helical" evidence="6">
    <location>
        <begin position="215"/>
        <end position="241"/>
    </location>
</feature>
<gene>
    <name evidence="8" type="ordered locus">IALB_1469</name>
</gene>
<dbReference type="EMBL" id="CP003418">
    <property type="protein sequence ID" value="AFH49178.1"/>
    <property type="molecule type" value="Genomic_DNA"/>
</dbReference>
<feature type="transmembrane region" description="Helical" evidence="6">
    <location>
        <begin position="282"/>
        <end position="300"/>
    </location>
</feature>
<evidence type="ECO:0000259" key="7">
    <source>
        <dbReference type="PROSITE" id="PS50850"/>
    </source>
</evidence>
<keyword evidence="9" id="KW-1185">Reference proteome</keyword>
<dbReference type="STRING" id="945713.IALB_1469"/>
<feature type="transmembrane region" description="Helical" evidence="6">
    <location>
        <begin position="253"/>
        <end position="270"/>
    </location>
</feature>
<dbReference type="InterPro" id="IPR001958">
    <property type="entry name" value="Tet-R_TetA/multi-R_MdtG-like"/>
</dbReference>
<dbReference type="PRINTS" id="PR01035">
    <property type="entry name" value="TCRTETA"/>
</dbReference>
<dbReference type="PROSITE" id="PS50850">
    <property type="entry name" value="MFS"/>
    <property type="match status" value="1"/>
</dbReference>
<dbReference type="KEGG" id="ial:IALB_1469"/>
<sequence>MKKESTALILIFLTVFIDLLGFGLLIPILPAFGLKVLNIDEASIGIVISAYSFIQFIFNPIFGRISDKRGRRPVIIFCLLLNAVGYLLFSITNSFLLLLLSRIIAGIGGSSISVAQAYIADVTTPENRSKGMGIIGSAFGLGFVFGPLLGGILSEFGYAVVGYVSAGFSFLAFVLTSFLLPESLKIKVQPELQPQRKRKLIDVESFKHVFRKPDLALLISLFFVLTFSFANIYGTFALLGIQVYHFTDRQNGYMFGIIGLTSAIVQGTLIGTINRFLTKKNIFIVSSFLISLNLALIPYAGNFLGLAVVGFFLSIGTGLFQPTILSLISEVTSEQEQGMTLGINQSMSAFGRMLGPLWGGFAFEYLGYQFPFLTGAFFTAVIFLVSLFYLPRKLNWNEK</sequence>
<accession>I0AJM1</accession>
<dbReference type="GO" id="GO:0022857">
    <property type="term" value="F:transmembrane transporter activity"/>
    <property type="evidence" value="ECO:0007669"/>
    <property type="project" value="InterPro"/>
</dbReference>
<dbReference type="Gene3D" id="1.20.1250.20">
    <property type="entry name" value="MFS general substrate transporter like domains"/>
    <property type="match status" value="1"/>
</dbReference>
<dbReference type="InterPro" id="IPR011701">
    <property type="entry name" value="MFS"/>
</dbReference>
<feature type="domain" description="Major facilitator superfamily (MFS) profile" evidence="7">
    <location>
        <begin position="7"/>
        <end position="394"/>
    </location>
</feature>